<keyword evidence="2" id="KW-1003">Cell membrane</keyword>
<comment type="caution">
    <text evidence="9">The sequence shown here is derived from an EMBL/GenBank/DDBJ whole genome shotgun (WGS) entry which is preliminary data.</text>
</comment>
<dbReference type="PANTHER" id="PTHR37820">
    <property type="entry name" value="CELL DIVISION PROTEIN DIVIB"/>
    <property type="match status" value="1"/>
</dbReference>
<gene>
    <name evidence="9" type="ORF">P4R38_08330</name>
</gene>
<dbReference type="EMBL" id="JAROAV010000027">
    <property type="protein sequence ID" value="MDF8264245.1"/>
    <property type="molecule type" value="Genomic_DNA"/>
</dbReference>
<organism evidence="9 10">
    <name type="scientific">Luteipulveratus flavus</name>
    <dbReference type="NCBI Taxonomy" id="3031728"/>
    <lineage>
        <taxon>Bacteria</taxon>
        <taxon>Bacillati</taxon>
        <taxon>Actinomycetota</taxon>
        <taxon>Actinomycetes</taxon>
        <taxon>Micrococcales</taxon>
        <taxon>Dermacoccaceae</taxon>
        <taxon>Luteipulveratus</taxon>
    </lineage>
</organism>
<evidence type="ECO:0000313" key="10">
    <source>
        <dbReference type="Proteomes" id="UP001528912"/>
    </source>
</evidence>
<dbReference type="Pfam" id="PF08478">
    <property type="entry name" value="POTRA_1"/>
    <property type="match status" value="1"/>
</dbReference>
<dbReference type="RefSeq" id="WP_275239034.1">
    <property type="nucleotide sequence ID" value="NZ_JARFJC010000031.1"/>
</dbReference>
<keyword evidence="3" id="KW-0132">Cell division</keyword>
<keyword evidence="4" id="KW-0812">Transmembrane</keyword>
<evidence type="ECO:0000256" key="2">
    <source>
        <dbReference type="ARBA" id="ARBA00022475"/>
    </source>
</evidence>
<dbReference type="InterPro" id="IPR034746">
    <property type="entry name" value="POTRA"/>
</dbReference>
<protein>
    <submittedName>
        <fullName evidence="9">FtsQ-type POTRA domain-containing protein</fullName>
    </submittedName>
</protein>
<dbReference type="InterPro" id="IPR050487">
    <property type="entry name" value="FtsQ_DivIB"/>
</dbReference>
<keyword evidence="10" id="KW-1185">Reference proteome</keyword>
<evidence type="ECO:0000256" key="1">
    <source>
        <dbReference type="ARBA" id="ARBA00004370"/>
    </source>
</evidence>
<comment type="subcellular location">
    <subcellularLocation>
        <location evidence="1">Membrane</location>
    </subcellularLocation>
</comment>
<dbReference type="InterPro" id="IPR005548">
    <property type="entry name" value="Cell_div_FtsQ/DivIB_C"/>
</dbReference>
<sequence length="240" mass="25417">MSARRVDRADVRSVRRRRLLLATVVLLTVGAAGWAVWFSSYVSVHRIRVDGGTPALATQVQRAGAGALGRPLVRVDTGAVRRSVAALGEVEQVEVSRSFPSTLVVHVTPRTPVLLARTPDGALHLIDSHGTPYGTVARPDGSRLPIVPVPDVRNPASKPGLNALVAVMDALGADLRPQVSGVAADRSGWVTFTLSGLQVRWGDADDGALKARALRTMLPTAATEKARVLDISSPERPVLS</sequence>
<evidence type="ECO:0000256" key="6">
    <source>
        <dbReference type="ARBA" id="ARBA00023136"/>
    </source>
</evidence>
<evidence type="ECO:0000259" key="8">
    <source>
        <dbReference type="PROSITE" id="PS51779"/>
    </source>
</evidence>
<evidence type="ECO:0000256" key="4">
    <source>
        <dbReference type="ARBA" id="ARBA00022692"/>
    </source>
</evidence>
<feature type="domain" description="POTRA" evidence="8">
    <location>
        <begin position="42"/>
        <end position="110"/>
    </location>
</feature>
<dbReference type="PROSITE" id="PS51779">
    <property type="entry name" value="POTRA"/>
    <property type="match status" value="1"/>
</dbReference>
<dbReference type="Proteomes" id="UP001528912">
    <property type="component" value="Unassembled WGS sequence"/>
</dbReference>
<evidence type="ECO:0000313" key="9">
    <source>
        <dbReference type="EMBL" id="MDF8264245.1"/>
    </source>
</evidence>
<accession>A0ABT6C5S4</accession>
<dbReference type="InterPro" id="IPR013685">
    <property type="entry name" value="POTRA_FtsQ_type"/>
</dbReference>
<proteinExistence type="predicted"/>
<reference evidence="9 10" key="1">
    <citation type="submission" date="2023-03" db="EMBL/GenBank/DDBJ databases">
        <title>YIM 133296 draft genome.</title>
        <authorList>
            <person name="Xiong L."/>
        </authorList>
    </citation>
    <scope>NUCLEOTIDE SEQUENCE [LARGE SCALE GENOMIC DNA]</scope>
    <source>
        <strain evidence="9 10">YIM 133296</strain>
    </source>
</reference>
<keyword evidence="5" id="KW-1133">Transmembrane helix</keyword>
<dbReference type="PANTHER" id="PTHR37820:SF1">
    <property type="entry name" value="CELL DIVISION PROTEIN FTSQ"/>
    <property type="match status" value="1"/>
</dbReference>
<dbReference type="Pfam" id="PF03799">
    <property type="entry name" value="FtsQ_DivIB_C"/>
    <property type="match status" value="1"/>
</dbReference>
<dbReference type="Gene3D" id="3.10.20.310">
    <property type="entry name" value="membrane protein fhac"/>
    <property type="match status" value="1"/>
</dbReference>
<name>A0ABT6C5S4_9MICO</name>
<keyword evidence="6" id="KW-0472">Membrane</keyword>
<evidence type="ECO:0000256" key="3">
    <source>
        <dbReference type="ARBA" id="ARBA00022618"/>
    </source>
</evidence>
<keyword evidence="7" id="KW-0131">Cell cycle</keyword>
<evidence type="ECO:0000256" key="5">
    <source>
        <dbReference type="ARBA" id="ARBA00022989"/>
    </source>
</evidence>
<evidence type="ECO:0000256" key="7">
    <source>
        <dbReference type="ARBA" id="ARBA00023306"/>
    </source>
</evidence>